<comment type="caution">
    <text evidence="2">The sequence shown here is derived from an EMBL/GenBank/DDBJ whole genome shotgun (WGS) entry which is preliminary data.</text>
</comment>
<dbReference type="InterPro" id="IPR007295">
    <property type="entry name" value="DUF402"/>
</dbReference>
<organism evidence="2 3">
    <name type="scientific">Lachnospira hominis</name>
    <name type="common">ex Liu et al. 2021</name>
    <dbReference type="NCBI Taxonomy" id="2763051"/>
    <lineage>
        <taxon>Bacteria</taxon>
        <taxon>Bacillati</taxon>
        <taxon>Bacillota</taxon>
        <taxon>Clostridia</taxon>
        <taxon>Lachnospirales</taxon>
        <taxon>Lachnospiraceae</taxon>
        <taxon>Lachnospira</taxon>
    </lineage>
</organism>
<evidence type="ECO:0000313" key="2">
    <source>
        <dbReference type="EMBL" id="MBC5679820.1"/>
    </source>
</evidence>
<gene>
    <name evidence="2" type="ORF">H8S01_02430</name>
</gene>
<feature type="domain" description="DUF402" evidence="1">
    <location>
        <begin position="7"/>
        <end position="144"/>
    </location>
</feature>
<dbReference type="Proteomes" id="UP000628463">
    <property type="component" value="Unassembled WGS sequence"/>
</dbReference>
<sequence>MSDLYRRRLIPDECLHLKNDHIIHISKDIIVTKWNTIHPKAEFSHGISMYCLNEGWKISKFFTSENKLKYIYCDIIDTDYNSLKDEYIFTDLLADVIIENSGFVKVVDLDELADACSNELISTSLLTASLHRLNNLLSIIYDGSFKDYIYKLDSYFSKDKEI</sequence>
<proteinExistence type="predicted"/>
<protein>
    <submittedName>
        <fullName evidence="2">DUF402 domain-containing protein</fullName>
    </submittedName>
</protein>
<dbReference type="RefSeq" id="WP_021865237.1">
    <property type="nucleotide sequence ID" value="NZ_JACOPD010000001.1"/>
</dbReference>
<keyword evidence="3" id="KW-1185">Reference proteome</keyword>
<dbReference type="InterPro" id="IPR035930">
    <property type="entry name" value="FomD-like_sf"/>
</dbReference>
<evidence type="ECO:0000259" key="1">
    <source>
        <dbReference type="Pfam" id="PF04167"/>
    </source>
</evidence>
<dbReference type="Pfam" id="PF04167">
    <property type="entry name" value="DUF402"/>
    <property type="match status" value="1"/>
</dbReference>
<accession>A0ABR7FX92</accession>
<reference evidence="2 3" key="1">
    <citation type="submission" date="2020-08" db="EMBL/GenBank/DDBJ databases">
        <title>Genome public.</title>
        <authorList>
            <person name="Liu C."/>
            <person name="Sun Q."/>
        </authorList>
    </citation>
    <scope>NUCLEOTIDE SEQUENCE [LARGE SCALE GENOMIC DNA]</scope>
    <source>
        <strain evidence="2 3">NSJ-43</strain>
    </source>
</reference>
<dbReference type="EMBL" id="JACOPD010000001">
    <property type="protein sequence ID" value="MBC5679820.1"/>
    <property type="molecule type" value="Genomic_DNA"/>
</dbReference>
<dbReference type="SUPFAM" id="SSF159234">
    <property type="entry name" value="FomD-like"/>
    <property type="match status" value="1"/>
</dbReference>
<name>A0ABR7FX92_9FIRM</name>
<evidence type="ECO:0000313" key="3">
    <source>
        <dbReference type="Proteomes" id="UP000628463"/>
    </source>
</evidence>
<dbReference type="Gene3D" id="2.40.380.10">
    <property type="entry name" value="FomD-like"/>
    <property type="match status" value="1"/>
</dbReference>